<name>A0A7E4UYC9_PANRE</name>
<reference evidence="3" key="2">
    <citation type="submission" date="2020-10" db="UniProtKB">
        <authorList>
            <consortium name="WormBaseParasite"/>
        </authorList>
    </citation>
    <scope>IDENTIFICATION</scope>
</reference>
<feature type="compositionally biased region" description="Polar residues" evidence="1">
    <location>
        <begin position="245"/>
        <end position="255"/>
    </location>
</feature>
<feature type="compositionally biased region" description="Pro residues" evidence="1">
    <location>
        <begin position="210"/>
        <end position="222"/>
    </location>
</feature>
<feature type="region of interest" description="Disordered" evidence="1">
    <location>
        <begin position="206"/>
        <end position="255"/>
    </location>
</feature>
<protein>
    <submittedName>
        <fullName evidence="3">Uncharacterized protein</fullName>
    </submittedName>
</protein>
<evidence type="ECO:0000313" key="2">
    <source>
        <dbReference type="Proteomes" id="UP000492821"/>
    </source>
</evidence>
<organism evidence="2 3">
    <name type="scientific">Panagrellus redivivus</name>
    <name type="common">Microworm</name>
    <dbReference type="NCBI Taxonomy" id="6233"/>
    <lineage>
        <taxon>Eukaryota</taxon>
        <taxon>Metazoa</taxon>
        <taxon>Ecdysozoa</taxon>
        <taxon>Nematoda</taxon>
        <taxon>Chromadorea</taxon>
        <taxon>Rhabditida</taxon>
        <taxon>Tylenchina</taxon>
        <taxon>Panagrolaimomorpha</taxon>
        <taxon>Panagrolaimoidea</taxon>
        <taxon>Panagrolaimidae</taxon>
        <taxon>Panagrellus</taxon>
    </lineage>
</organism>
<evidence type="ECO:0000313" key="3">
    <source>
        <dbReference type="WBParaSite" id="Pan_g14318.t1"/>
    </source>
</evidence>
<proteinExistence type="predicted"/>
<dbReference type="Proteomes" id="UP000492821">
    <property type="component" value="Unassembled WGS sequence"/>
</dbReference>
<accession>A0A7E4UYC9</accession>
<sequence length="312" mass="34972">MGCASSMAVQASTSNVNNDYLTYRRRTPSRPDPSQFGKHIVMAIIRDKTKRKSTDGNFVHGGYVKTNSMYGPRKRTEDDFKFIEQREIDNDSPCTETTILSSESDATTSTVRSRRLNGKTVLVKPAPESVATGLPSAFTQNYERRLAILRGTAPPVSVIPVVNVTPKQPDIQPEGPRQRRKVIEESPRMEIVHHISREEYIKSVQSVPKTDPPTQPMPPAPPISIVHAKPLPSAKDRKKRDRNDSVASTGQDSVSENSYVVTHNTLNITWEHDYHRRVNNKKCLPLDTDSIDTVTQLRDISIAESDEIQCLD</sequence>
<reference evidence="2" key="1">
    <citation type="journal article" date="2013" name="Genetics">
        <title>The draft genome and transcriptome of Panagrellus redivivus are shaped by the harsh demands of a free-living lifestyle.</title>
        <authorList>
            <person name="Srinivasan J."/>
            <person name="Dillman A.R."/>
            <person name="Macchietto M.G."/>
            <person name="Heikkinen L."/>
            <person name="Lakso M."/>
            <person name="Fracchia K.M."/>
            <person name="Antoshechkin I."/>
            <person name="Mortazavi A."/>
            <person name="Wong G."/>
            <person name="Sternberg P.W."/>
        </authorList>
    </citation>
    <scope>NUCLEOTIDE SEQUENCE [LARGE SCALE GENOMIC DNA]</scope>
    <source>
        <strain evidence="2">MT8872</strain>
    </source>
</reference>
<dbReference type="WBParaSite" id="Pan_g14318.t1">
    <property type="protein sequence ID" value="Pan_g14318.t1"/>
    <property type="gene ID" value="Pan_g14318"/>
</dbReference>
<feature type="region of interest" description="Disordered" evidence="1">
    <location>
        <begin position="167"/>
        <end position="187"/>
    </location>
</feature>
<keyword evidence="2" id="KW-1185">Reference proteome</keyword>
<dbReference type="AlphaFoldDB" id="A0A7E4UYC9"/>
<evidence type="ECO:0000256" key="1">
    <source>
        <dbReference type="SAM" id="MobiDB-lite"/>
    </source>
</evidence>